<dbReference type="EMBL" id="JACRUM010000001">
    <property type="protein sequence ID" value="MBC5862330.1"/>
    <property type="molecule type" value="Genomic_DNA"/>
</dbReference>
<proteinExistence type="predicted"/>
<dbReference type="Gene3D" id="3.30.70.1070">
    <property type="entry name" value="Sporulation related repeat"/>
    <property type="match status" value="1"/>
</dbReference>
<accession>A0ABR7JDC0</accession>
<evidence type="ECO:0000313" key="1">
    <source>
        <dbReference type="EMBL" id="MBC5862330.1"/>
    </source>
</evidence>
<sequence length="112" mass="13091">MTTHFATAQAEAINIKQDSRFEQILNEKRKVSTNSTINDRYKIQIFSGENDKAKTNLATFRQEYPGIDGTIVFFTPNYKVWVGNFKTRIEAEHLLLEIKKRYPMVHLIKPSR</sequence>
<organism evidence="1 2">
    <name type="scientific">Flavobacterium turcicum</name>
    <dbReference type="NCBI Taxonomy" id="2764718"/>
    <lineage>
        <taxon>Bacteria</taxon>
        <taxon>Pseudomonadati</taxon>
        <taxon>Bacteroidota</taxon>
        <taxon>Flavobacteriia</taxon>
        <taxon>Flavobacteriales</taxon>
        <taxon>Flavobacteriaceae</taxon>
        <taxon>Flavobacterium</taxon>
    </lineage>
</organism>
<reference evidence="1 2" key="1">
    <citation type="submission" date="2020-08" db="EMBL/GenBank/DDBJ databases">
        <title>Description of novel Flavobacterium F-400 isolate.</title>
        <authorList>
            <person name="Saticioglu I."/>
            <person name="Duman M."/>
            <person name="Altun S."/>
        </authorList>
    </citation>
    <scope>NUCLEOTIDE SEQUENCE [LARGE SCALE GENOMIC DNA]</scope>
    <source>
        <strain evidence="1 2">F-400</strain>
    </source>
</reference>
<dbReference type="InterPro" id="IPR036680">
    <property type="entry name" value="SPOR-like_sf"/>
</dbReference>
<keyword evidence="2" id="KW-1185">Reference proteome</keyword>
<name>A0ABR7JDC0_9FLAO</name>
<evidence type="ECO:0000313" key="2">
    <source>
        <dbReference type="Proteomes" id="UP000621670"/>
    </source>
</evidence>
<gene>
    <name evidence="1" type="ORF">H8R26_02740</name>
</gene>
<comment type="caution">
    <text evidence="1">The sequence shown here is derived from an EMBL/GenBank/DDBJ whole genome shotgun (WGS) entry which is preliminary data.</text>
</comment>
<dbReference type="Proteomes" id="UP000621670">
    <property type="component" value="Unassembled WGS sequence"/>
</dbReference>
<protein>
    <submittedName>
        <fullName evidence="1">SPOR domain-containing protein</fullName>
    </submittedName>
</protein>